<evidence type="ECO:0000256" key="1">
    <source>
        <dbReference type="ARBA" id="ARBA00001946"/>
    </source>
</evidence>
<dbReference type="InterPro" id="IPR029017">
    <property type="entry name" value="Enolase-like_N"/>
</dbReference>
<dbReference type="STRING" id="341454.A0A4V6RHJ5"/>
<dbReference type="GO" id="GO:0000287">
    <property type="term" value="F:magnesium ion binding"/>
    <property type="evidence" value="ECO:0007669"/>
    <property type="project" value="TreeGrafter"/>
</dbReference>
<gene>
    <name evidence="5" type="ORF">EX30DRAFT_337970</name>
</gene>
<dbReference type="InterPro" id="IPR013341">
    <property type="entry name" value="Mandelate_racemase_N_dom"/>
</dbReference>
<dbReference type="EMBL" id="ML220112">
    <property type="protein sequence ID" value="TGZ85635.1"/>
    <property type="molecule type" value="Genomic_DNA"/>
</dbReference>
<dbReference type="SUPFAM" id="SSF51604">
    <property type="entry name" value="Enolase C-terminal domain-like"/>
    <property type="match status" value="1"/>
</dbReference>
<keyword evidence="2" id="KW-0479">Metal-binding</keyword>
<feature type="domain" description="Mandelate racemase/muconate lactonizing enzyme C-terminal" evidence="4">
    <location>
        <begin position="207"/>
        <end position="303"/>
    </location>
</feature>
<evidence type="ECO:0000256" key="2">
    <source>
        <dbReference type="ARBA" id="ARBA00022723"/>
    </source>
</evidence>
<dbReference type="AlphaFoldDB" id="A0A4V6RHJ5"/>
<dbReference type="InterPro" id="IPR036849">
    <property type="entry name" value="Enolase-like_C_sf"/>
</dbReference>
<keyword evidence="6" id="KW-1185">Reference proteome</keyword>
<dbReference type="SFLD" id="SFLDS00001">
    <property type="entry name" value="Enolase"/>
    <property type="match status" value="1"/>
</dbReference>
<dbReference type="Proteomes" id="UP000298138">
    <property type="component" value="Unassembled WGS sequence"/>
</dbReference>
<dbReference type="Pfam" id="PF13378">
    <property type="entry name" value="MR_MLE_C"/>
    <property type="match status" value="1"/>
</dbReference>
<dbReference type="PROSITE" id="PS00909">
    <property type="entry name" value="MR_MLE_2"/>
    <property type="match status" value="1"/>
</dbReference>
<dbReference type="PANTHER" id="PTHR13794:SF58">
    <property type="entry name" value="MITOCHONDRIAL ENOLASE SUPERFAMILY MEMBER 1"/>
    <property type="match status" value="1"/>
</dbReference>
<keyword evidence="3" id="KW-0460">Magnesium</keyword>
<dbReference type="OrthoDB" id="14161at2759"/>
<evidence type="ECO:0000259" key="4">
    <source>
        <dbReference type="SMART" id="SM00922"/>
    </source>
</evidence>
<accession>A0A4V6RHJ5</accession>
<dbReference type="SFLD" id="SFLDG00179">
    <property type="entry name" value="mandelate_racemase"/>
    <property type="match status" value="1"/>
</dbReference>
<evidence type="ECO:0000313" key="5">
    <source>
        <dbReference type="EMBL" id="TGZ85635.1"/>
    </source>
</evidence>
<dbReference type="PANTHER" id="PTHR13794">
    <property type="entry name" value="ENOLASE SUPERFAMILY, MANDELATE RACEMASE"/>
    <property type="match status" value="1"/>
</dbReference>
<dbReference type="GO" id="GO:0009063">
    <property type="term" value="P:amino acid catabolic process"/>
    <property type="evidence" value="ECO:0007669"/>
    <property type="project" value="InterPro"/>
</dbReference>
<dbReference type="Gene3D" id="3.20.20.120">
    <property type="entry name" value="Enolase-like C-terminal domain"/>
    <property type="match status" value="1"/>
</dbReference>
<dbReference type="InterPro" id="IPR046945">
    <property type="entry name" value="RHMD-like"/>
</dbReference>
<evidence type="ECO:0000313" key="6">
    <source>
        <dbReference type="Proteomes" id="UP000298138"/>
    </source>
</evidence>
<organism evidence="5 6">
    <name type="scientific">Ascodesmis nigricans</name>
    <dbReference type="NCBI Taxonomy" id="341454"/>
    <lineage>
        <taxon>Eukaryota</taxon>
        <taxon>Fungi</taxon>
        <taxon>Dikarya</taxon>
        <taxon>Ascomycota</taxon>
        <taxon>Pezizomycotina</taxon>
        <taxon>Pezizomycetes</taxon>
        <taxon>Pezizales</taxon>
        <taxon>Ascodesmidaceae</taxon>
        <taxon>Ascodesmis</taxon>
    </lineage>
</organism>
<proteinExistence type="predicted"/>
<comment type="cofactor">
    <cofactor evidence="1">
        <name>Mg(2+)</name>
        <dbReference type="ChEBI" id="CHEBI:18420"/>
    </cofactor>
</comment>
<dbReference type="GO" id="GO:0016052">
    <property type="term" value="P:carbohydrate catabolic process"/>
    <property type="evidence" value="ECO:0007669"/>
    <property type="project" value="TreeGrafter"/>
</dbReference>
<sequence>MTSSSYNLDEIIITSFSVHDVRFPTSLDSTGSDAMHTAPDYTAAYCILHTSIPLSGHGLTFTLGHGTSLITSCIQLLAPHLLHKPLSSLINSIPNTSASLATSQLRWLGPNSGVLHLARAAVINAIWDLWAKAVEKPLWQLLVDMPVDDLIRQIDFRYISDAITPEEARNIFTFEGYTKERRYSRVYAEAKAVRGYTTSAGWLHYPSDRVRRELESSLSKGFTHFKIKVGANLDGDKARLRMVRSVIGAENTIMIDANQVWGTKEAVEWVSELAEFRPWFIEEPTSPYDILGHKAIREGLKPHDIKVATGEMCANAIMFKQLITSGAVDIAQIDACRLAGPSEILAVFAIARKYDIPVIPHSGGVGLTELTTHFAIIDYVLFNGRGGLLEYLEEEGGGLHRHFVDPAQFSKGWVITPVVPGGGGEMKEESLLKYEFPGGEYWKSEEGRRVAEKWVGEV</sequence>
<name>A0A4V6RHJ5_9PEZI</name>
<protein>
    <submittedName>
        <fullName evidence="5">L-galactonate dehydratase</fullName>
    </submittedName>
</protein>
<dbReference type="GO" id="GO:0016836">
    <property type="term" value="F:hydro-lyase activity"/>
    <property type="evidence" value="ECO:0007669"/>
    <property type="project" value="TreeGrafter"/>
</dbReference>
<dbReference type="Gene3D" id="3.30.390.10">
    <property type="entry name" value="Enolase-like, N-terminal domain"/>
    <property type="match status" value="1"/>
</dbReference>
<evidence type="ECO:0000256" key="3">
    <source>
        <dbReference type="ARBA" id="ARBA00022842"/>
    </source>
</evidence>
<dbReference type="Pfam" id="PF02746">
    <property type="entry name" value="MR_MLE_N"/>
    <property type="match status" value="1"/>
</dbReference>
<dbReference type="SMART" id="SM00922">
    <property type="entry name" value="MR_MLE"/>
    <property type="match status" value="1"/>
</dbReference>
<dbReference type="InterPro" id="IPR013342">
    <property type="entry name" value="Mandelate_racemase_C"/>
</dbReference>
<dbReference type="InterPro" id="IPR018110">
    <property type="entry name" value="Mandel_Rmase/mucon_lact_enz_CS"/>
</dbReference>
<dbReference type="InterPro" id="IPR029065">
    <property type="entry name" value="Enolase_C-like"/>
</dbReference>
<dbReference type="SUPFAM" id="SSF54826">
    <property type="entry name" value="Enolase N-terminal domain-like"/>
    <property type="match status" value="1"/>
</dbReference>
<reference evidence="5 6" key="1">
    <citation type="submission" date="2019-04" db="EMBL/GenBank/DDBJ databases">
        <title>Comparative genomics and transcriptomics to analyze fruiting body development in filamentous ascomycetes.</title>
        <authorList>
            <consortium name="DOE Joint Genome Institute"/>
            <person name="Lutkenhaus R."/>
            <person name="Traeger S."/>
            <person name="Breuer J."/>
            <person name="Kuo A."/>
            <person name="Lipzen A."/>
            <person name="Pangilinan J."/>
            <person name="Dilworth D."/>
            <person name="Sandor L."/>
            <person name="Poggeler S."/>
            <person name="Barry K."/>
            <person name="Grigoriev I.V."/>
            <person name="Nowrousian M."/>
        </authorList>
    </citation>
    <scope>NUCLEOTIDE SEQUENCE [LARGE SCALE GENOMIC DNA]</scope>
    <source>
        <strain evidence="5 6">CBS 389.68</strain>
    </source>
</reference>
<dbReference type="InParanoid" id="A0A4V6RHJ5"/>